<organism evidence="1 2">
    <name type="scientific">Burkholderia phage BCSR52</name>
    <dbReference type="NCBI Taxonomy" id="2805748"/>
    <lineage>
        <taxon>Viruses</taxon>
        <taxon>Duplodnaviria</taxon>
        <taxon>Heunggongvirae</taxon>
        <taxon>Uroviricota</taxon>
        <taxon>Caudoviricetes</taxon>
        <taxon>Lindbergviridae</taxon>
        <taxon>Irusalimvirus</taxon>
        <taxon>Irusalimvirus BCSR52</taxon>
    </lineage>
</organism>
<sequence length="233" mass="26491">MFKIHPSSLPDVVYVYGDRVCDPYEYGYLAPSNSAEMRSWFSAEYTPKQSPASGTLPTIEGVYRTEIRVCDGVILSRDLEIVKDKPEFVFGWSYWSDGQWYAQSHTFAGAFDNFKNRRKGTQPRFWVGLTAHGYEESVKTVINKSLFNGLLIGARDAEILKSIKHFPPINPSFGCVTQFQKGGFTLHSIDRAKVPRFVQYTIDVPLETSDVFEVEVIRISKPLNAKMIKKEAK</sequence>
<reference evidence="1" key="1">
    <citation type="submission" date="2021-01" db="EMBL/GenBank/DDBJ databases">
        <authorList>
            <person name="Rakov C."/>
            <person name="Alkalay-Oren S."/>
            <person name="Coppenhagen-Glazer S."/>
            <person name="Hazan R."/>
        </authorList>
    </citation>
    <scope>NUCLEOTIDE SEQUENCE</scope>
</reference>
<name>A0A889IPX5_9CAUD</name>
<dbReference type="EMBL" id="MW460246">
    <property type="protein sequence ID" value="QRE00422.1"/>
    <property type="molecule type" value="Genomic_DNA"/>
</dbReference>
<keyword evidence="2" id="KW-1185">Reference proteome</keyword>
<protein>
    <submittedName>
        <fullName evidence="1">Uncharacterized protein</fullName>
    </submittedName>
</protein>
<evidence type="ECO:0000313" key="2">
    <source>
        <dbReference type="Proteomes" id="UP000622430"/>
    </source>
</evidence>
<accession>A0A889IPX5</accession>
<dbReference type="Proteomes" id="UP000622430">
    <property type="component" value="Segment"/>
</dbReference>
<proteinExistence type="predicted"/>
<evidence type="ECO:0000313" key="1">
    <source>
        <dbReference type="EMBL" id="QRE00422.1"/>
    </source>
</evidence>